<keyword evidence="4" id="KW-1185">Reference proteome</keyword>
<feature type="transmembrane region" description="Helical" evidence="2">
    <location>
        <begin position="46"/>
        <end position="67"/>
    </location>
</feature>
<dbReference type="Pfam" id="PF07332">
    <property type="entry name" value="Phage_holin_3_6"/>
    <property type="match status" value="1"/>
</dbReference>
<protein>
    <submittedName>
        <fullName evidence="3">PUCC protein</fullName>
    </submittedName>
</protein>
<proteinExistence type="predicted"/>
<evidence type="ECO:0000256" key="2">
    <source>
        <dbReference type="SAM" id="Phobius"/>
    </source>
</evidence>
<gene>
    <name evidence="3" type="ORF">EDD53_1542</name>
</gene>
<keyword evidence="2" id="KW-0812">Transmembrane</keyword>
<feature type="compositionally biased region" description="Basic and acidic residues" evidence="1">
    <location>
        <begin position="79"/>
        <end position="93"/>
    </location>
</feature>
<keyword evidence="2" id="KW-0472">Membrane</keyword>
<dbReference type="AlphaFoldDB" id="A0A3N4UBG4"/>
<comment type="caution">
    <text evidence="3">The sequence shown here is derived from an EMBL/GenBank/DDBJ whole genome shotgun (WGS) entry which is preliminary data.</text>
</comment>
<dbReference type="RefSeq" id="WP_170162716.1">
    <property type="nucleotide sequence ID" value="NZ_RKQK01000002.1"/>
</dbReference>
<name>A0A3N4UBG4_9RHOB</name>
<reference evidence="3 4" key="1">
    <citation type="submission" date="2018-11" db="EMBL/GenBank/DDBJ databases">
        <title>Genomic Encyclopedia of Type Strains, Phase IV (KMG-IV): sequencing the most valuable type-strain genomes for metagenomic binning, comparative biology and taxonomic classification.</title>
        <authorList>
            <person name="Goeker M."/>
        </authorList>
    </citation>
    <scope>NUCLEOTIDE SEQUENCE [LARGE SCALE GENOMIC DNA]</scope>
    <source>
        <strain evidence="3 4">DSM 104731</strain>
    </source>
</reference>
<dbReference type="InterPro" id="IPR009937">
    <property type="entry name" value="Phage_holin_3_6"/>
</dbReference>
<evidence type="ECO:0000313" key="4">
    <source>
        <dbReference type="Proteomes" id="UP000269689"/>
    </source>
</evidence>
<accession>A0A3N4UBG4</accession>
<keyword evidence="2" id="KW-1133">Transmembrane helix</keyword>
<dbReference type="Proteomes" id="UP000269689">
    <property type="component" value="Unassembled WGS sequence"/>
</dbReference>
<evidence type="ECO:0000313" key="3">
    <source>
        <dbReference type="EMBL" id="RPE67138.1"/>
    </source>
</evidence>
<organism evidence="3 4">
    <name type="scientific">Pacificibacter maritimus</name>
    <dbReference type="NCBI Taxonomy" id="762213"/>
    <lineage>
        <taxon>Bacteria</taxon>
        <taxon>Pseudomonadati</taxon>
        <taxon>Pseudomonadota</taxon>
        <taxon>Alphaproteobacteria</taxon>
        <taxon>Rhodobacterales</taxon>
        <taxon>Roseobacteraceae</taxon>
        <taxon>Pacificibacter</taxon>
    </lineage>
</organism>
<feature type="region of interest" description="Disordered" evidence="1">
    <location>
        <begin position="72"/>
        <end position="93"/>
    </location>
</feature>
<feature type="transmembrane region" description="Helical" evidence="2">
    <location>
        <begin position="15"/>
        <end position="40"/>
    </location>
</feature>
<evidence type="ECO:0000256" key="1">
    <source>
        <dbReference type="SAM" id="MobiDB-lite"/>
    </source>
</evidence>
<sequence length="117" mass="12369">MSTLKEKTVQGAKRAAWISLGTAMLCVGVAFLTAAAWMVLSAVKDAQFAALIIGLSYAGIGCIAVVIGTSSSHHSGRHVGPEHHPEPLTPHARSDDTFERMAAAFMTGMQSAKTFRK</sequence>
<dbReference type="EMBL" id="RKQK01000002">
    <property type="protein sequence ID" value="RPE67138.1"/>
    <property type="molecule type" value="Genomic_DNA"/>
</dbReference>